<comment type="caution">
    <text evidence="1">The sequence shown here is derived from an EMBL/GenBank/DDBJ whole genome shotgun (WGS) entry which is preliminary data.</text>
</comment>
<name>A0A6I0DU79_BRUAN</name>
<dbReference type="Proteomes" id="UP000441102">
    <property type="component" value="Unassembled WGS sequence"/>
</dbReference>
<dbReference type="EMBL" id="WBWX01000001">
    <property type="protein sequence ID" value="KAB2803296.1"/>
    <property type="molecule type" value="Genomic_DNA"/>
</dbReference>
<protein>
    <submittedName>
        <fullName evidence="1">Uncharacterized protein</fullName>
    </submittedName>
</protein>
<proteinExistence type="predicted"/>
<organism evidence="1 2">
    <name type="scientific">Brucella anthropi</name>
    <name type="common">Ochrobactrum anthropi</name>
    <dbReference type="NCBI Taxonomy" id="529"/>
    <lineage>
        <taxon>Bacteria</taxon>
        <taxon>Pseudomonadati</taxon>
        <taxon>Pseudomonadota</taxon>
        <taxon>Alphaproteobacteria</taxon>
        <taxon>Hyphomicrobiales</taxon>
        <taxon>Brucellaceae</taxon>
        <taxon>Brucella/Ochrobactrum group</taxon>
        <taxon>Brucella</taxon>
    </lineage>
</organism>
<evidence type="ECO:0000313" key="2">
    <source>
        <dbReference type="Proteomes" id="UP000441102"/>
    </source>
</evidence>
<reference evidence="1 2" key="1">
    <citation type="submission" date="2019-09" db="EMBL/GenBank/DDBJ databases">
        <title>Taxonomic organization of the family Brucellaceae based on a phylogenomic approach.</title>
        <authorList>
            <person name="Leclercq S."/>
            <person name="Cloeckaert A."/>
            <person name="Zygmunt M.S."/>
        </authorList>
    </citation>
    <scope>NUCLEOTIDE SEQUENCE [LARGE SCALE GENOMIC DNA]</scope>
    <source>
        <strain evidence="1 2">CCUG 34461</strain>
    </source>
</reference>
<gene>
    <name evidence="1" type="ORF">F9L06_03825</name>
</gene>
<accession>A0A6I0DU79</accession>
<sequence length="192" mass="20599">MDKLETSVKLISPAKINGEWQGAGQIVMVTQKQLLHLVQAKAVDPSVLDDLDDGDDRDLGNNDFDRAVAAKAEQIVSETMDTIVSQALTAKEAEINAAADLRVAKAEQDATAQIEAAQNKVNDQIAAIREEARKASVENISSIVDWLKVEENTRAVSKLSEEKAAKAVSEALGREITAPEFKTAAAALSMSK</sequence>
<evidence type="ECO:0000313" key="1">
    <source>
        <dbReference type="EMBL" id="KAB2803296.1"/>
    </source>
</evidence>
<dbReference type="RefSeq" id="WP_151576332.1">
    <property type="nucleotide sequence ID" value="NZ_WBWX01000001.1"/>
</dbReference>
<dbReference type="AlphaFoldDB" id="A0A6I0DU79"/>